<dbReference type="EMBL" id="CM026426">
    <property type="protein sequence ID" value="KAG0572800.1"/>
    <property type="molecule type" value="Genomic_DNA"/>
</dbReference>
<organism evidence="1 2">
    <name type="scientific">Ceratodon purpureus</name>
    <name type="common">Fire moss</name>
    <name type="synonym">Dicranum purpureum</name>
    <dbReference type="NCBI Taxonomy" id="3225"/>
    <lineage>
        <taxon>Eukaryota</taxon>
        <taxon>Viridiplantae</taxon>
        <taxon>Streptophyta</taxon>
        <taxon>Embryophyta</taxon>
        <taxon>Bryophyta</taxon>
        <taxon>Bryophytina</taxon>
        <taxon>Bryopsida</taxon>
        <taxon>Dicranidae</taxon>
        <taxon>Pseudoditrichales</taxon>
        <taxon>Ditrichaceae</taxon>
        <taxon>Ceratodon</taxon>
    </lineage>
</organism>
<proteinExistence type="predicted"/>
<accession>A0A8T0HPE2</accession>
<evidence type="ECO:0000313" key="2">
    <source>
        <dbReference type="Proteomes" id="UP000822688"/>
    </source>
</evidence>
<comment type="caution">
    <text evidence="1">The sequence shown here is derived from an EMBL/GenBank/DDBJ whole genome shotgun (WGS) entry which is preliminary data.</text>
</comment>
<evidence type="ECO:0000313" key="1">
    <source>
        <dbReference type="EMBL" id="KAG0572800.1"/>
    </source>
</evidence>
<dbReference type="AlphaFoldDB" id="A0A8T0HPE2"/>
<name>A0A8T0HPE2_CERPU</name>
<reference evidence="1" key="1">
    <citation type="submission" date="2020-06" db="EMBL/GenBank/DDBJ databases">
        <title>WGS assembly of Ceratodon purpureus strain R40.</title>
        <authorList>
            <person name="Carey S.B."/>
            <person name="Jenkins J."/>
            <person name="Shu S."/>
            <person name="Lovell J.T."/>
            <person name="Sreedasyam A."/>
            <person name="Maumus F."/>
            <person name="Tiley G.P."/>
            <person name="Fernandez-Pozo N."/>
            <person name="Barry K."/>
            <person name="Chen C."/>
            <person name="Wang M."/>
            <person name="Lipzen A."/>
            <person name="Daum C."/>
            <person name="Saski C.A."/>
            <person name="Payton A.C."/>
            <person name="Mcbreen J.C."/>
            <person name="Conrad R.E."/>
            <person name="Kollar L.M."/>
            <person name="Olsson S."/>
            <person name="Huttunen S."/>
            <person name="Landis J.B."/>
            <person name="Wickett N.J."/>
            <person name="Johnson M.G."/>
            <person name="Rensing S.A."/>
            <person name="Grimwood J."/>
            <person name="Schmutz J."/>
            <person name="Mcdaniel S.F."/>
        </authorList>
    </citation>
    <scope>NUCLEOTIDE SEQUENCE</scope>
    <source>
        <strain evidence="1">R40</strain>
    </source>
</reference>
<gene>
    <name evidence="1" type="ORF">KC19_VG126200</name>
</gene>
<dbReference type="Proteomes" id="UP000822688">
    <property type="component" value="Chromosome V"/>
</dbReference>
<keyword evidence="2" id="KW-1185">Reference proteome</keyword>
<protein>
    <submittedName>
        <fullName evidence="1">Uncharacterized protein</fullName>
    </submittedName>
</protein>
<sequence length="184" mass="20374">MQLLNASIPRVKSFTSRKEMSKGGGLPLCLAGVSILAQVPQNKAKLSSASTRCRSSSSRGSSAARNLDVLAALDFNDAESRSRSCDTAERRCEDLTMVLLGPCDREAIVHRPRVAVAQKMAELDRRRESLRKRRLVQGLGSFLEEQAFMQSRAPQGCIRPLWMELVSAELYCSNPRHDWVARAA</sequence>